<dbReference type="Proteomes" id="UP000033647">
    <property type="component" value="Unassembled WGS sequence"/>
</dbReference>
<name>A0A0F4GAB6_9PEZI</name>
<evidence type="ECO:0000313" key="2">
    <source>
        <dbReference type="Proteomes" id="UP000033647"/>
    </source>
</evidence>
<dbReference type="EMBL" id="LAFY01004161">
    <property type="protein sequence ID" value="KJX94338.1"/>
    <property type="molecule type" value="Genomic_DNA"/>
</dbReference>
<protein>
    <submittedName>
        <fullName evidence="1">Uncharacterized protein</fullName>
    </submittedName>
</protein>
<accession>A0A0F4GAB6</accession>
<evidence type="ECO:0000313" key="1">
    <source>
        <dbReference type="EMBL" id="KJX94338.1"/>
    </source>
</evidence>
<reference evidence="1 2" key="1">
    <citation type="submission" date="2015-03" db="EMBL/GenBank/DDBJ databases">
        <title>RNA-seq based gene annotation and comparative genomics of four Zymoseptoria species reveal species-specific pathogenicity related genes and transposable element activity.</title>
        <authorList>
            <person name="Grandaubert J."/>
            <person name="Bhattacharyya A."/>
            <person name="Stukenbrock E.H."/>
        </authorList>
    </citation>
    <scope>NUCLEOTIDE SEQUENCE [LARGE SCALE GENOMIC DNA]</scope>
    <source>
        <strain evidence="1 2">Zb18110</strain>
    </source>
</reference>
<gene>
    <name evidence="1" type="ORF">TI39_contig4202g00057</name>
</gene>
<proteinExistence type="predicted"/>
<organism evidence="1 2">
    <name type="scientific">Zymoseptoria brevis</name>
    <dbReference type="NCBI Taxonomy" id="1047168"/>
    <lineage>
        <taxon>Eukaryota</taxon>
        <taxon>Fungi</taxon>
        <taxon>Dikarya</taxon>
        <taxon>Ascomycota</taxon>
        <taxon>Pezizomycotina</taxon>
        <taxon>Dothideomycetes</taxon>
        <taxon>Dothideomycetidae</taxon>
        <taxon>Mycosphaerellales</taxon>
        <taxon>Mycosphaerellaceae</taxon>
        <taxon>Zymoseptoria</taxon>
    </lineage>
</organism>
<comment type="caution">
    <text evidence="1">The sequence shown here is derived from an EMBL/GenBank/DDBJ whole genome shotgun (WGS) entry which is preliminary data.</text>
</comment>
<dbReference type="AlphaFoldDB" id="A0A0F4GAB6"/>
<keyword evidence="2" id="KW-1185">Reference proteome</keyword>
<sequence>MGLNGSTSSAIDHTVSRPSINLLPTVTLPFLILKLPAELIGQICMYLAPNIHLKVQRIVIGLGPYERGLVLAIGAREYAMQQVEVVNGQKEITIKKHKSCMKWLDCIERWRIDRAERKAKDEAARAEEADSEEEEE</sequence>